<keyword evidence="2" id="KW-1133">Transmembrane helix</keyword>
<accession>A0A1H8J578</accession>
<gene>
    <name evidence="3" type="ORF">SAMN04488011_10680</name>
</gene>
<dbReference type="OrthoDB" id="7833467at2"/>
<name>A0A1H8J578_9RHOB</name>
<dbReference type="Proteomes" id="UP000199372">
    <property type="component" value="Unassembled WGS sequence"/>
</dbReference>
<feature type="region of interest" description="Disordered" evidence="1">
    <location>
        <begin position="141"/>
        <end position="190"/>
    </location>
</feature>
<dbReference type="RefSeq" id="WP_091845951.1">
    <property type="nucleotide sequence ID" value="NZ_FOCM01000006.1"/>
</dbReference>
<sequence length="344" mass="36341">MSDDSGLNFPQDAADRIGRVQKIGGGAALGWSILCAIFFVLIGRSDGETSGMLAAILVVMALVLPLALILVATALAVQSARSDGRALALRHAISAGRRQALPEPPSVDLSPIEAQLAELSSRIEDVEIWLSDRAGAIDTMAQQAAAPTPPPVPSEDAAVTVPGPAPEESDPDAPDLGLSPAPEPGSGPLSLDTLIRALEFPSDANDQAGFDAMRAALQDHRAAQLVTAAQDVLTLLSQDGLYMDDMPPDRARVELWRAFADGLRGGEVAPLGGIRDEEALAICISRMRSDTIYRDAMHHFLRLFDHRFAEIAPEASDAQIAALTDTRSARAFMLLGRATGIFQG</sequence>
<evidence type="ECO:0000256" key="1">
    <source>
        <dbReference type="SAM" id="MobiDB-lite"/>
    </source>
</evidence>
<feature type="transmembrane region" description="Helical" evidence="2">
    <location>
        <begin position="54"/>
        <end position="77"/>
    </location>
</feature>
<feature type="transmembrane region" description="Helical" evidence="2">
    <location>
        <begin position="23"/>
        <end position="42"/>
    </location>
</feature>
<evidence type="ECO:0000313" key="4">
    <source>
        <dbReference type="Proteomes" id="UP000199372"/>
    </source>
</evidence>
<dbReference type="AlphaFoldDB" id="A0A1H8J578"/>
<keyword evidence="4" id="KW-1185">Reference proteome</keyword>
<keyword evidence="2" id="KW-0812">Transmembrane</keyword>
<dbReference type="EMBL" id="FOCM01000006">
    <property type="protein sequence ID" value="SEN76000.1"/>
    <property type="molecule type" value="Genomic_DNA"/>
</dbReference>
<reference evidence="4" key="1">
    <citation type="submission" date="2016-10" db="EMBL/GenBank/DDBJ databases">
        <authorList>
            <person name="Varghese N."/>
            <person name="Submissions S."/>
        </authorList>
    </citation>
    <scope>NUCLEOTIDE SEQUENCE [LARGE SCALE GENOMIC DNA]</scope>
    <source>
        <strain evidence="4">DSM 26893</strain>
    </source>
</reference>
<proteinExistence type="predicted"/>
<keyword evidence="2" id="KW-0472">Membrane</keyword>
<evidence type="ECO:0000313" key="3">
    <source>
        <dbReference type="EMBL" id="SEN76000.1"/>
    </source>
</evidence>
<protein>
    <submittedName>
        <fullName evidence="3">Uncharacterized protein</fullName>
    </submittedName>
</protein>
<organism evidence="3 4">
    <name type="scientific">Palleronia pelagia</name>
    <dbReference type="NCBI Taxonomy" id="387096"/>
    <lineage>
        <taxon>Bacteria</taxon>
        <taxon>Pseudomonadati</taxon>
        <taxon>Pseudomonadota</taxon>
        <taxon>Alphaproteobacteria</taxon>
        <taxon>Rhodobacterales</taxon>
        <taxon>Roseobacteraceae</taxon>
        <taxon>Palleronia</taxon>
    </lineage>
</organism>
<evidence type="ECO:0000256" key="2">
    <source>
        <dbReference type="SAM" id="Phobius"/>
    </source>
</evidence>